<dbReference type="CDD" id="cd03784">
    <property type="entry name" value="GT1_Gtf-like"/>
    <property type="match status" value="1"/>
</dbReference>
<dbReference type="PANTHER" id="PTHR48043:SF159">
    <property type="entry name" value="EG:EG0003.4 PROTEIN-RELATED"/>
    <property type="match status" value="1"/>
</dbReference>
<comment type="similarity">
    <text evidence="1">Belongs to the UDP-glycosyltransferase family.</text>
</comment>
<dbReference type="SUPFAM" id="SSF53756">
    <property type="entry name" value="UDP-Glycosyltransferase/glycogen phosphorylase"/>
    <property type="match status" value="1"/>
</dbReference>
<dbReference type="InParanoid" id="A0A6J0BFJ0"/>
<evidence type="ECO:0000313" key="6">
    <source>
        <dbReference type="Proteomes" id="UP000829291"/>
    </source>
</evidence>
<organism evidence="7">
    <name type="scientific">Neodiprion lecontei</name>
    <name type="common">Redheaded pine sawfly</name>
    <dbReference type="NCBI Taxonomy" id="441921"/>
    <lineage>
        <taxon>Eukaryota</taxon>
        <taxon>Metazoa</taxon>
        <taxon>Ecdysozoa</taxon>
        <taxon>Arthropoda</taxon>
        <taxon>Hexapoda</taxon>
        <taxon>Insecta</taxon>
        <taxon>Pterygota</taxon>
        <taxon>Neoptera</taxon>
        <taxon>Endopterygota</taxon>
        <taxon>Hymenoptera</taxon>
        <taxon>Tenthredinoidea</taxon>
        <taxon>Diprionidae</taxon>
        <taxon>Diprioninae</taxon>
        <taxon>Neodiprion</taxon>
    </lineage>
</organism>
<reference evidence="7" key="1">
    <citation type="submission" date="2025-08" db="UniProtKB">
        <authorList>
            <consortium name="RefSeq"/>
        </authorList>
    </citation>
    <scope>IDENTIFICATION</scope>
    <source>
        <tissue evidence="7">Thorax and Abdomen</tissue>
    </source>
</reference>
<evidence type="ECO:0000256" key="5">
    <source>
        <dbReference type="SAM" id="SignalP"/>
    </source>
</evidence>
<feature type="transmembrane region" description="Helical" evidence="4">
    <location>
        <begin position="489"/>
        <end position="509"/>
    </location>
</feature>
<dbReference type="Proteomes" id="UP000829291">
    <property type="component" value="Chromosome 6"/>
</dbReference>
<evidence type="ECO:0000256" key="4">
    <source>
        <dbReference type="SAM" id="Phobius"/>
    </source>
</evidence>
<dbReference type="OrthoDB" id="5835829at2759"/>
<keyword evidence="4" id="KW-1133">Transmembrane helix</keyword>
<keyword evidence="4" id="KW-0472">Membrane</keyword>
<sequence>MLSRYFFSTILTLAVVGPLNYGNCARILGVFPTPSFSHQVVFRGLTLELNKRGHELVIVTTDPVNDPSLKNYTEIDIGFMYEMHERLGRNMIEYRRSPPSLTQMSTLSSYMNLGTEKILTYPELRRLYERDSDEKFDLVIMEQLFSFALLPLADRFDAPMIGISSLVLSTNTQYGIGNTIIPSHPANWELQENINNPLTFWQRLKNFCKIWSTIYVFRTYFMPGQEEIARKYFGDDIPSLYEIEKNISLIFVNQVGPISYAKPNVPKIIEINGFHISKHKKPLPQDLQNVLDRATQGFVYMSLGTNVKSITLSAETRSEFVAAFSKLPFKVIWKFEDDNFPDKPDNVMILKWAPQQAILAHPNLKVFIYQGGLQSTEEAIEHAVPLVGFPVIGDQDAIVNKMVSLGVARKLEITAVNRDDLEEAILTVALDDQYKKKMLDLRSLLKDKPRDSLENAVWWTEHVIRHRGAPYLQSATADEPWYQRQDMDIVAFLSATSVITFVTILLISYKSLIFTINALTYSPLDKAKRN</sequence>
<dbReference type="InterPro" id="IPR050271">
    <property type="entry name" value="UDP-glycosyltransferase"/>
</dbReference>
<keyword evidence="5" id="KW-0732">Signal</keyword>
<evidence type="ECO:0000256" key="2">
    <source>
        <dbReference type="ARBA" id="ARBA00022676"/>
    </source>
</evidence>
<dbReference type="InterPro" id="IPR002213">
    <property type="entry name" value="UDP_glucos_trans"/>
</dbReference>
<feature type="chain" id="PRO_5046652609" evidence="5">
    <location>
        <begin position="25"/>
        <end position="530"/>
    </location>
</feature>
<dbReference type="GO" id="GO:0008194">
    <property type="term" value="F:UDP-glycosyltransferase activity"/>
    <property type="evidence" value="ECO:0007669"/>
    <property type="project" value="InterPro"/>
</dbReference>
<dbReference type="KEGG" id="nlo:107219457"/>
<dbReference type="PANTHER" id="PTHR48043">
    <property type="entry name" value="EG:EG0003.4 PROTEIN-RELATED"/>
    <property type="match status" value="1"/>
</dbReference>
<gene>
    <name evidence="7" type="primary">LOC107219457</name>
</gene>
<dbReference type="Gene3D" id="3.40.50.2000">
    <property type="entry name" value="Glycogen Phosphorylase B"/>
    <property type="match status" value="2"/>
</dbReference>
<keyword evidence="2" id="KW-0328">Glycosyltransferase</keyword>
<protein>
    <submittedName>
        <fullName evidence="7">UDP-glycosyltransferase UGT5-like isoform X1</fullName>
    </submittedName>
</protein>
<evidence type="ECO:0000256" key="3">
    <source>
        <dbReference type="ARBA" id="ARBA00022679"/>
    </source>
</evidence>
<evidence type="ECO:0000313" key="7">
    <source>
        <dbReference type="RefSeq" id="XP_015513171.2"/>
    </source>
</evidence>
<keyword evidence="3" id="KW-0808">Transferase</keyword>
<dbReference type="RefSeq" id="XP_015513171.2">
    <property type="nucleotide sequence ID" value="XM_015657685.2"/>
</dbReference>
<dbReference type="GeneID" id="107219457"/>
<evidence type="ECO:0000256" key="1">
    <source>
        <dbReference type="ARBA" id="ARBA00009995"/>
    </source>
</evidence>
<proteinExistence type="inferred from homology"/>
<dbReference type="AlphaFoldDB" id="A0A6J0BFJ0"/>
<feature type="signal peptide" evidence="5">
    <location>
        <begin position="1"/>
        <end position="24"/>
    </location>
</feature>
<accession>A0A6J0BFJ0</accession>
<keyword evidence="6" id="KW-1185">Reference proteome</keyword>
<name>A0A6J0BFJ0_NEOLC</name>
<dbReference type="Pfam" id="PF00201">
    <property type="entry name" value="UDPGT"/>
    <property type="match status" value="1"/>
</dbReference>
<keyword evidence="4" id="KW-0812">Transmembrane</keyword>